<dbReference type="EMBL" id="JAFNEN010000547">
    <property type="protein sequence ID" value="KAG8180830.1"/>
    <property type="molecule type" value="Genomic_DNA"/>
</dbReference>
<reference evidence="1 2" key="1">
    <citation type="journal article" date="2022" name="Nat. Ecol. Evol.">
        <title>A masculinizing supergene underlies an exaggerated male reproductive morph in a spider.</title>
        <authorList>
            <person name="Hendrickx F."/>
            <person name="De Corte Z."/>
            <person name="Sonet G."/>
            <person name="Van Belleghem S.M."/>
            <person name="Kostlbacher S."/>
            <person name="Vangestel C."/>
        </authorList>
    </citation>
    <scope>NUCLEOTIDE SEQUENCE [LARGE SCALE GENOMIC DNA]</scope>
    <source>
        <strain evidence="1">W744_W776</strain>
    </source>
</reference>
<evidence type="ECO:0000313" key="1">
    <source>
        <dbReference type="EMBL" id="KAG8180830.1"/>
    </source>
</evidence>
<dbReference type="Proteomes" id="UP000827092">
    <property type="component" value="Unassembled WGS sequence"/>
</dbReference>
<gene>
    <name evidence="1" type="ORF">JTE90_005917</name>
</gene>
<name>A0AAV6UB96_9ARAC</name>
<protein>
    <submittedName>
        <fullName evidence="1">Uncharacterized protein</fullName>
    </submittedName>
</protein>
<accession>A0AAV6UB96</accession>
<proteinExistence type="predicted"/>
<comment type="caution">
    <text evidence="1">The sequence shown here is derived from an EMBL/GenBank/DDBJ whole genome shotgun (WGS) entry which is preliminary data.</text>
</comment>
<organism evidence="1 2">
    <name type="scientific">Oedothorax gibbosus</name>
    <dbReference type="NCBI Taxonomy" id="931172"/>
    <lineage>
        <taxon>Eukaryota</taxon>
        <taxon>Metazoa</taxon>
        <taxon>Ecdysozoa</taxon>
        <taxon>Arthropoda</taxon>
        <taxon>Chelicerata</taxon>
        <taxon>Arachnida</taxon>
        <taxon>Araneae</taxon>
        <taxon>Araneomorphae</taxon>
        <taxon>Entelegynae</taxon>
        <taxon>Araneoidea</taxon>
        <taxon>Linyphiidae</taxon>
        <taxon>Erigoninae</taxon>
        <taxon>Oedothorax</taxon>
    </lineage>
</organism>
<evidence type="ECO:0000313" key="2">
    <source>
        <dbReference type="Proteomes" id="UP000827092"/>
    </source>
</evidence>
<dbReference type="AlphaFoldDB" id="A0AAV6UB96"/>
<keyword evidence="2" id="KW-1185">Reference proteome</keyword>
<sequence length="74" mass="8102">MPGLYEWSAYFNKVLLQILQLTYPQDTTGYRGVSNSRISLVSCSSLSIVRRSGQRVSSPHTRFCRGASGGEGCA</sequence>